<feature type="compositionally biased region" description="Low complexity" evidence="1">
    <location>
        <begin position="83"/>
        <end position="98"/>
    </location>
</feature>
<feature type="region of interest" description="Disordered" evidence="1">
    <location>
        <begin position="1"/>
        <end position="98"/>
    </location>
</feature>
<evidence type="ECO:0000313" key="3">
    <source>
        <dbReference type="Proteomes" id="UP000314294"/>
    </source>
</evidence>
<name>A0A4Z2GSI9_9TELE</name>
<dbReference type="OrthoDB" id="10470095at2759"/>
<sequence>MHEQCLMLRPRTQTSSPPAGRDAGTPCTTSCRAPPTPRDGGSPCRCPSCTSTREGEMETTPRTARAPPHPPTGRWGRGTANQPRSPGSGRGAAGRIPAAVVMEVQRGLLAGG</sequence>
<comment type="caution">
    <text evidence="2">The sequence shown here is derived from an EMBL/GenBank/DDBJ whole genome shotgun (WGS) entry which is preliminary data.</text>
</comment>
<proteinExistence type="predicted"/>
<dbReference type="EMBL" id="SRLO01000447">
    <property type="protein sequence ID" value="TNN55743.1"/>
    <property type="molecule type" value="Genomic_DNA"/>
</dbReference>
<accession>A0A4Z2GSI9</accession>
<evidence type="ECO:0000256" key="1">
    <source>
        <dbReference type="SAM" id="MobiDB-lite"/>
    </source>
</evidence>
<gene>
    <name evidence="2" type="ORF">EYF80_034043</name>
</gene>
<evidence type="ECO:0000313" key="2">
    <source>
        <dbReference type="EMBL" id="TNN55743.1"/>
    </source>
</evidence>
<protein>
    <submittedName>
        <fullName evidence="2">Uncharacterized protein</fullName>
    </submittedName>
</protein>
<dbReference type="Proteomes" id="UP000314294">
    <property type="component" value="Unassembled WGS sequence"/>
</dbReference>
<dbReference type="AlphaFoldDB" id="A0A4Z2GSI9"/>
<reference evidence="2 3" key="1">
    <citation type="submission" date="2019-03" db="EMBL/GenBank/DDBJ databases">
        <title>First draft genome of Liparis tanakae, snailfish: a comprehensive survey of snailfish specific genes.</title>
        <authorList>
            <person name="Kim W."/>
            <person name="Song I."/>
            <person name="Jeong J.-H."/>
            <person name="Kim D."/>
            <person name="Kim S."/>
            <person name="Ryu S."/>
            <person name="Song J.Y."/>
            <person name="Lee S.K."/>
        </authorList>
    </citation>
    <scope>NUCLEOTIDE SEQUENCE [LARGE SCALE GENOMIC DNA]</scope>
    <source>
        <tissue evidence="2">Muscle</tissue>
    </source>
</reference>
<organism evidence="2 3">
    <name type="scientific">Liparis tanakae</name>
    <name type="common">Tanaka's snailfish</name>
    <dbReference type="NCBI Taxonomy" id="230148"/>
    <lineage>
        <taxon>Eukaryota</taxon>
        <taxon>Metazoa</taxon>
        <taxon>Chordata</taxon>
        <taxon>Craniata</taxon>
        <taxon>Vertebrata</taxon>
        <taxon>Euteleostomi</taxon>
        <taxon>Actinopterygii</taxon>
        <taxon>Neopterygii</taxon>
        <taxon>Teleostei</taxon>
        <taxon>Neoteleostei</taxon>
        <taxon>Acanthomorphata</taxon>
        <taxon>Eupercaria</taxon>
        <taxon>Perciformes</taxon>
        <taxon>Cottioidei</taxon>
        <taxon>Cottales</taxon>
        <taxon>Liparidae</taxon>
        <taxon>Liparis</taxon>
    </lineage>
</organism>
<keyword evidence="3" id="KW-1185">Reference proteome</keyword>